<feature type="binding site" evidence="1">
    <location>
        <position position="173"/>
    </location>
    <ligand>
        <name>[4Fe-4S] cluster</name>
        <dbReference type="ChEBI" id="CHEBI:49883"/>
    </ligand>
</feature>
<feature type="binding site" evidence="1">
    <location>
        <position position="39"/>
    </location>
    <ligand>
        <name>[4Fe-4S] cluster</name>
        <dbReference type="ChEBI" id="CHEBI:49883"/>
    </ligand>
</feature>
<keyword evidence="3" id="KW-1185">Reference proteome</keyword>
<keyword evidence="1" id="KW-0479">Metal-binding</keyword>
<comment type="similarity">
    <text evidence="1">Belongs to the peptidase U32 family. UbiV subfamily.</text>
</comment>
<dbReference type="Pfam" id="PF01136">
    <property type="entry name" value="Peptidase_U32"/>
    <property type="match status" value="1"/>
</dbReference>
<comment type="subunit">
    <text evidence="1">Forms a heterodimer with UbiU.</text>
</comment>
<dbReference type="PANTHER" id="PTHR30217">
    <property type="entry name" value="PEPTIDASE U32 FAMILY"/>
    <property type="match status" value="1"/>
</dbReference>
<reference evidence="2 3" key="1">
    <citation type="submission" date="2024-04" db="EMBL/GenBank/DDBJ databases">
        <authorList>
            <person name="Abashina T."/>
            <person name="Shaikin A."/>
        </authorList>
    </citation>
    <scope>NUCLEOTIDE SEQUENCE [LARGE SCALE GENOMIC DNA]</scope>
    <source>
        <strain evidence="2 3">AAFK</strain>
    </source>
</reference>
<dbReference type="RefSeq" id="WP_341370739.1">
    <property type="nucleotide sequence ID" value="NZ_JBBPCO010000007.1"/>
</dbReference>
<keyword evidence="1" id="KW-0411">Iron-sulfur</keyword>
<comment type="function">
    <text evidence="1">Required for O(2)-independent ubiquinone (coenzyme Q) biosynthesis. Together with UbiU, is essential for the C6-hydroxylation reaction in the oxygen-independent ubiquinone biosynthesis pathway.</text>
</comment>
<gene>
    <name evidence="1" type="primary">ubiV</name>
    <name evidence="2" type="ORF">WOB96_07860</name>
</gene>
<dbReference type="NCBIfam" id="NF011991">
    <property type="entry name" value="PRK15447.1"/>
    <property type="match status" value="1"/>
</dbReference>
<keyword evidence="1" id="KW-0004">4Fe-4S</keyword>
<comment type="pathway">
    <text evidence="1">Cofactor biosynthesis; ubiquinone biosynthesis.</text>
</comment>
<name>A0ABU9D8G5_9PROT</name>
<comment type="cofactor">
    <cofactor evidence="1">
        <name>[4Fe-4S] cluster</name>
        <dbReference type="ChEBI" id="CHEBI:49883"/>
    </cofactor>
</comment>
<dbReference type="InterPro" id="IPR051454">
    <property type="entry name" value="RNA/ubiquinone_mod_enzymes"/>
</dbReference>
<evidence type="ECO:0000256" key="1">
    <source>
        <dbReference type="HAMAP-Rule" id="MF_02233"/>
    </source>
</evidence>
<dbReference type="InterPro" id="IPR043693">
    <property type="entry name" value="UbiV"/>
</dbReference>
<evidence type="ECO:0000313" key="2">
    <source>
        <dbReference type="EMBL" id="MEK8089681.1"/>
    </source>
</evidence>
<dbReference type="Proteomes" id="UP001446205">
    <property type="component" value="Unassembled WGS sequence"/>
</dbReference>
<organism evidence="2 3">
    <name type="scientific">Thermithiobacillus plumbiphilus</name>
    <dbReference type="NCBI Taxonomy" id="1729899"/>
    <lineage>
        <taxon>Bacteria</taxon>
        <taxon>Pseudomonadati</taxon>
        <taxon>Pseudomonadota</taxon>
        <taxon>Acidithiobacillia</taxon>
        <taxon>Acidithiobacillales</taxon>
        <taxon>Thermithiobacillaceae</taxon>
        <taxon>Thermithiobacillus</taxon>
    </lineage>
</organism>
<dbReference type="InterPro" id="IPR001539">
    <property type="entry name" value="Peptidase_U32"/>
</dbReference>
<comment type="caution">
    <text evidence="2">The sequence shown here is derived from an EMBL/GenBank/DDBJ whole genome shotgun (WGS) entry which is preliminary data.</text>
</comment>
<evidence type="ECO:0000313" key="3">
    <source>
        <dbReference type="Proteomes" id="UP001446205"/>
    </source>
</evidence>
<keyword evidence="1" id="KW-0831">Ubiquinone biosynthesis</keyword>
<keyword evidence="1" id="KW-0408">Iron</keyword>
<dbReference type="EMBL" id="JBBPCO010000007">
    <property type="protein sequence ID" value="MEK8089681.1"/>
    <property type="molecule type" value="Genomic_DNA"/>
</dbReference>
<protein>
    <recommendedName>
        <fullName evidence="1">Ubiquinone biosynthesis protein UbiV</fullName>
    </recommendedName>
</protein>
<accession>A0ABU9D8G5</accession>
<dbReference type="PANTHER" id="PTHR30217:SF11">
    <property type="entry name" value="UBIQUINONE BIOSYNTHESIS PROTEIN UBIV"/>
    <property type="match status" value="1"/>
</dbReference>
<feature type="binding site" evidence="1">
    <location>
        <position position="190"/>
    </location>
    <ligand>
        <name>[4Fe-4S] cluster</name>
        <dbReference type="ChEBI" id="CHEBI:49883"/>
    </ligand>
</feature>
<feature type="binding site" evidence="1">
    <location>
        <position position="186"/>
    </location>
    <ligand>
        <name>[4Fe-4S] cluster</name>
        <dbReference type="ChEBI" id="CHEBI:49883"/>
    </ligand>
</feature>
<proteinExistence type="inferred from homology"/>
<dbReference type="HAMAP" id="MF_02233">
    <property type="entry name" value="UbiV"/>
    <property type="match status" value="1"/>
</dbReference>
<sequence>MKLAIGPVLYYWSREAVWHFYEEVATAPVDIVYLGEVVCSRRHELRLPDWLDLAEDLAASGKEVVLSTQALLESESDLKRLRAVADNGRFAVEANDVGALRLLAGQTAFVAGPHINVYNPPTLAWLAGLGAKRWVMPVEMSREALRYLLPHARGMEIEVFAHGRLPLAFSARCFTARHHNLSKDDCQFRCLDYPDGLPLRTREGERFLAINGIQTQSARVYNLVGSVAELRVFGVDVLRISPQARHSIRIAGLFRAAMDGSLDPAAAAAEMEDLMPDGACDGFWRNRPGMAPVGEEQWP</sequence>